<gene>
    <name evidence="10 13" type="primary">mnmG</name>
    <name evidence="10" type="synonym">gidA</name>
    <name evidence="13" type="ORF">KJ970_20615</name>
</gene>
<dbReference type="Proteomes" id="UP000777784">
    <property type="component" value="Unassembled WGS sequence"/>
</dbReference>
<dbReference type="PANTHER" id="PTHR11806:SF0">
    <property type="entry name" value="PROTEIN MTO1 HOMOLOG, MITOCHONDRIAL"/>
    <property type="match status" value="1"/>
</dbReference>
<keyword evidence="4 10" id="KW-0285">Flavoprotein</keyword>
<keyword evidence="10" id="KW-0963">Cytoplasm</keyword>
<evidence type="ECO:0000256" key="8">
    <source>
        <dbReference type="ARBA" id="ARBA00025948"/>
    </source>
</evidence>
<comment type="caution">
    <text evidence="10">Lacks conserved residue(s) required for the propagation of feature annotation.</text>
</comment>
<feature type="binding site" evidence="10">
    <location>
        <begin position="286"/>
        <end position="300"/>
    </location>
    <ligand>
        <name>NAD(+)</name>
        <dbReference type="ChEBI" id="CHEBI:57540"/>
    </ligand>
</feature>
<proteinExistence type="inferred from homology"/>
<dbReference type="PROSITE" id="PS01281">
    <property type="entry name" value="GIDA_2"/>
    <property type="match status" value="1"/>
</dbReference>
<dbReference type="Gene3D" id="3.50.50.60">
    <property type="entry name" value="FAD/NAD(P)-binding domain"/>
    <property type="match status" value="2"/>
</dbReference>
<evidence type="ECO:0000256" key="1">
    <source>
        <dbReference type="ARBA" id="ARBA00001974"/>
    </source>
</evidence>
<keyword evidence="7 10" id="KW-0520">NAD</keyword>
<feature type="domain" description="tRNA uridine 5-carboxymethylaminomethyl modification enzyme C-terminal subdomain" evidence="12">
    <location>
        <begin position="568"/>
        <end position="642"/>
    </location>
</feature>
<dbReference type="SUPFAM" id="SSF51905">
    <property type="entry name" value="FAD/NAD(P)-binding domain"/>
    <property type="match status" value="1"/>
</dbReference>
<evidence type="ECO:0000256" key="11">
    <source>
        <dbReference type="SAM" id="MobiDB-lite"/>
    </source>
</evidence>
<evidence type="ECO:0000259" key="12">
    <source>
        <dbReference type="SMART" id="SM01228"/>
    </source>
</evidence>
<dbReference type="FunFam" id="3.50.50.60:FF:000002">
    <property type="entry name" value="tRNA uridine 5-carboxymethylaminomethyl modification enzyme MnmG"/>
    <property type="match status" value="1"/>
</dbReference>
<dbReference type="InterPro" id="IPR044920">
    <property type="entry name" value="MnmG_C_subdom_sf"/>
</dbReference>
<dbReference type="EMBL" id="JAHJDP010000118">
    <property type="protein sequence ID" value="MBU2693329.1"/>
    <property type="molecule type" value="Genomic_DNA"/>
</dbReference>
<dbReference type="InterPro" id="IPR026904">
    <property type="entry name" value="MnmG_C"/>
</dbReference>
<comment type="similarity">
    <text evidence="2 10">Belongs to the MnmG family.</text>
</comment>
<dbReference type="Pfam" id="PF13932">
    <property type="entry name" value="SAM_GIDA_C"/>
    <property type="match status" value="1"/>
</dbReference>
<evidence type="ECO:0000256" key="6">
    <source>
        <dbReference type="ARBA" id="ARBA00022827"/>
    </source>
</evidence>
<dbReference type="Pfam" id="PF01134">
    <property type="entry name" value="GIDA"/>
    <property type="match status" value="1"/>
</dbReference>
<comment type="subcellular location">
    <subcellularLocation>
        <location evidence="10">Cytoplasm</location>
    </subcellularLocation>
</comment>
<dbReference type="InterPro" id="IPR047001">
    <property type="entry name" value="MnmG_C_subdom"/>
</dbReference>
<dbReference type="GO" id="GO:0005829">
    <property type="term" value="C:cytosol"/>
    <property type="evidence" value="ECO:0007669"/>
    <property type="project" value="TreeGrafter"/>
</dbReference>
<dbReference type="Gene3D" id="1.10.10.1800">
    <property type="entry name" value="tRNA uridine 5-carboxymethylaminomethyl modification enzyme MnmG/GidA"/>
    <property type="match status" value="1"/>
</dbReference>
<comment type="subunit">
    <text evidence="8 10">Homodimer. Heterotetramer of two MnmE and two MnmG subunits.</text>
</comment>
<comment type="cofactor">
    <cofactor evidence="1 10">
        <name>FAD</name>
        <dbReference type="ChEBI" id="CHEBI:57692"/>
    </cofactor>
</comment>
<dbReference type="GO" id="GO:0050660">
    <property type="term" value="F:flavin adenine dinucleotide binding"/>
    <property type="evidence" value="ECO:0007669"/>
    <property type="project" value="UniProtKB-UniRule"/>
</dbReference>
<evidence type="ECO:0000256" key="9">
    <source>
        <dbReference type="ARBA" id="ARBA00031800"/>
    </source>
</evidence>
<comment type="function">
    <text evidence="10">NAD-binding protein involved in the addition of a carboxymethylaminomethyl (cmnm) group at the wobble position (U34) of certain tRNAs, forming tRNA-cmnm(5)s(2)U34.</text>
</comment>
<evidence type="ECO:0000256" key="5">
    <source>
        <dbReference type="ARBA" id="ARBA00022694"/>
    </source>
</evidence>
<reference evidence="13" key="1">
    <citation type="submission" date="2021-05" db="EMBL/GenBank/DDBJ databases">
        <title>Energy efficiency and biological interactions define the core microbiome of deep oligotrophic groundwater.</title>
        <authorList>
            <person name="Mehrshad M."/>
            <person name="Lopez-Fernandez M."/>
            <person name="Bell E."/>
            <person name="Bernier-Latmani R."/>
            <person name="Bertilsson S."/>
            <person name="Dopson M."/>
        </authorList>
    </citation>
    <scope>NUCLEOTIDE SEQUENCE</scope>
    <source>
        <strain evidence="13">Modern_marine.mb.64</strain>
    </source>
</reference>
<evidence type="ECO:0000313" key="14">
    <source>
        <dbReference type="Proteomes" id="UP000777784"/>
    </source>
</evidence>
<dbReference type="GO" id="GO:0030488">
    <property type="term" value="P:tRNA methylation"/>
    <property type="evidence" value="ECO:0007669"/>
    <property type="project" value="TreeGrafter"/>
</dbReference>
<evidence type="ECO:0000256" key="10">
    <source>
        <dbReference type="HAMAP-Rule" id="MF_00129"/>
    </source>
</evidence>
<dbReference type="PANTHER" id="PTHR11806">
    <property type="entry name" value="GLUCOSE INHIBITED DIVISION PROTEIN A"/>
    <property type="match status" value="1"/>
</dbReference>
<dbReference type="SMART" id="SM01228">
    <property type="entry name" value="GIDA_assoc_3"/>
    <property type="match status" value="1"/>
</dbReference>
<evidence type="ECO:0000256" key="7">
    <source>
        <dbReference type="ARBA" id="ARBA00023027"/>
    </source>
</evidence>
<dbReference type="Gene3D" id="1.10.150.570">
    <property type="entry name" value="GidA associated domain, C-terminal subdomain"/>
    <property type="match status" value="1"/>
</dbReference>
<keyword evidence="5 10" id="KW-0819">tRNA processing</keyword>
<dbReference type="InterPro" id="IPR002218">
    <property type="entry name" value="MnmG-rel"/>
</dbReference>
<dbReference type="InterPro" id="IPR004416">
    <property type="entry name" value="MnmG"/>
</dbReference>
<feature type="binding site" evidence="10">
    <location>
        <begin position="9"/>
        <end position="14"/>
    </location>
    <ligand>
        <name>FAD</name>
        <dbReference type="ChEBI" id="CHEBI:57692"/>
    </ligand>
</feature>
<evidence type="ECO:0000256" key="2">
    <source>
        <dbReference type="ARBA" id="ARBA00007653"/>
    </source>
</evidence>
<feature type="region of interest" description="Disordered" evidence="11">
    <location>
        <begin position="223"/>
        <end position="242"/>
    </location>
</feature>
<dbReference type="NCBIfam" id="TIGR00136">
    <property type="entry name" value="mnmG_gidA"/>
    <property type="match status" value="1"/>
</dbReference>
<organism evidence="13 14">
    <name type="scientific">Eiseniibacteriota bacterium</name>
    <dbReference type="NCBI Taxonomy" id="2212470"/>
    <lineage>
        <taxon>Bacteria</taxon>
        <taxon>Candidatus Eiseniibacteriota</taxon>
    </lineage>
</organism>
<dbReference type="InterPro" id="IPR049312">
    <property type="entry name" value="GIDA_C_N"/>
</dbReference>
<dbReference type="InterPro" id="IPR040131">
    <property type="entry name" value="MnmG_N"/>
</dbReference>
<name>A0A948S187_UNCEI</name>
<dbReference type="HAMAP" id="MF_00129">
    <property type="entry name" value="MnmG_GidA"/>
    <property type="match status" value="1"/>
</dbReference>
<accession>A0A948S187</accession>
<dbReference type="AlphaFoldDB" id="A0A948S187"/>
<dbReference type="InterPro" id="IPR020595">
    <property type="entry name" value="MnmG-rel_CS"/>
</dbReference>
<evidence type="ECO:0000256" key="3">
    <source>
        <dbReference type="ARBA" id="ARBA00020461"/>
    </source>
</evidence>
<keyword evidence="6 10" id="KW-0274">FAD</keyword>
<sequence>MNFDVLIVGGGHAGIEAAYVAARLGAKTALVTLSRGTIGQMSCNPSIGGIAKGHLVREIDALGGCMGQLADRAGIQFRMLNTRKGPAVRAPRAQADKVLYHLEALKVLDNASGLTLLEGCVERIVFKGGRIEGVAIRRVIDSAGERWDNPILSPTEEVVGCRAVILCTGTFLNGKIYRGMETHVGGRDGEPGPGGLAISMNELGLKLNRLKTGTPARLDKATIDFSKTESQPGDDPPPRFSYLDERPPLLPQVSCHITKTNEATHEVIRRNLHRSPLYGGSIEGRGPRYCPSIEDKVVKFPDKLSHLIFLEPEGLDVPEIYPNGISTSLPADVQEEFIRTMRGLERCELLRAGYAVEYDVVIPTQIDEYLGVNTCPGLYLAGQINGTSGYEEAAAQGLIAGINAARWVQGREPFSLRRSEAYIGVLIDDLITKIPTDPYRMFTSNAEFRLLLRQDNADRRLSEKGYQLGIMDDGAWRRIQERWNRTDREMDRLKQTSFNKFFDGEAKNSTIRTASTQTRVKDFEMPRDGGMPLSTWLRRPEITYKDLLKAGWESGLDSAAMAWIEAEIKYEGYIVRMTARQREVDLLDDVEIPDTFYNLLQKGLPGFPVEATENLLEIRPRTLGQAGRLAGVRAAHIDLLSIHVRSLEGAAQDRIQKETTNEI</sequence>
<dbReference type="GO" id="GO:0002098">
    <property type="term" value="P:tRNA wobble uridine modification"/>
    <property type="evidence" value="ECO:0007669"/>
    <property type="project" value="InterPro"/>
</dbReference>
<dbReference type="InterPro" id="IPR036188">
    <property type="entry name" value="FAD/NAD-bd_sf"/>
</dbReference>
<evidence type="ECO:0000313" key="13">
    <source>
        <dbReference type="EMBL" id="MBU2693329.1"/>
    </source>
</evidence>
<dbReference type="PROSITE" id="PS01280">
    <property type="entry name" value="GIDA_1"/>
    <property type="match status" value="1"/>
</dbReference>
<protein>
    <recommendedName>
        <fullName evidence="3 10">tRNA uridine 5-carboxymethylaminomethyl modification enzyme MnmG</fullName>
    </recommendedName>
    <alternativeName>
        <fullName evidence="9 10">Glucose-inhibited division protein A</fullName>
    </alternativeName>
</protein>
<evidence type="ECO:0000256" key="4">
    <source>
        <dbReference type="ARBA" id="ARBA00022630"/>
    </source>
</evidence>
<dbReference type="Pfam" id="PF21680">
    <property type="entry name" value="GIDA_C_1st"/>
    <property type="match status" value="1"/>
</dbReference>
<comment type="caution">
    <text evidence="13">The sequence shown here is derived from an EMBL/GenBank/DDBJ whole genome shotgun (WGS) entry which is preliminary data.</text>
</comment>